<organism evidence="2 3">
    <name type="scientific">Leptospira noguchii serovar Panama str. CZ214</name>
    <dbReference type="NCBI Taxonomy" id="1001595"/>
    <lineage>
        <taxon>Bacteria</taxon>
        <taxon>Pseudomonadati</taxon>
        <taxon>Spirochaetota</taxon>
        <taxon>Spirochaetia</taxon>
        <taxon>Leptospirales</taxon>
        <taxon>Leptospiraceae</taxon>
        <taxon>Leptospira</taxon>
    </lineage>
</organism>
<accession>T0FQQ4</accession>
<name>T0FQQ4_9LEPT</name>
<dbReference type="RefSeq" id="WP_017213358.1">
    <property type="nucleotide sequence ID" value="NZ_AKWY02000020.1"/>
</dbReference>
<protein>
    <submittedName>
        <fullName evidence="2">Uncharacterized protein</fullName>
    </submittedName>
</protein>
<dbReference type="GeneID" id="23201987"/>
<evidence type="ECO:0000313" key="3">
    <source>
        <dbReference type="Proteomes" id="UP000015442"/>
    </source>
</evidence>
<feature type="coiled-coil region" evidence="1">
    <location>
        <begin position="143"/>
        <end position="202"/>
    </location>
</feature>
<reference evidence="2 3" key="1">
    <citation type="submission" date="2013-05" db="EMBL/GenBank/DDBJ databases">
        <authorList>
            <person name="Harkins D.M."/>
            <person name="Durkin A.S."/>
            <person name="Brinkac L.M."/>
            <person name="Haft D.H."/>
            <person name="Selengut J.D."/>
            <person name="Sanka R."/>
            <person name="DePew J."/>
            <person name="Purushe J."/>
            <person name="Hartskeerl R.A."/>
            <person name="Ahmed A."/>
            <person name="van der Linden H."/>
            <person name="Goris M.G.A."/>
            <person name="Vinetz J.M."/>
            <person name="Sutton G.G."/>
            <person name="Nierman W.C."/>
            <person name="Fouts D.E."/>
        </authorList>
    </citation>
    <scope>NUCLEOTIDE SEQUENCE [LARGE SCALE GENOMIC DNA]</scope>
    <source>
        <strain evidence="2 3">CZ214</strain>
    </source>
</reference>
<dbReference type="Proteomes" id="UP000015442">
    <property type="component" value="Unassembled WGS sequence"/>
</dbReference>
<gene>
    <name evidence="2" type="ORF">LEP1GSC059_1112</name>
</gene>
<sequence>MILDLKEAKRALQAISANSEAGTKFRISFSNSKANILHSQNVLKIPSWLPSGDYSVEVFQVSEEEESPRSAFEFRLPNKNQIQPEEAVQETPNSLQNTNILDGNIPVSALNALLALRKEDQKEIDQRRESDRLIWETKIASLIDSHKNEIERIKESYRNEIERLNSTHKFELALTQGNLNKLEEAKEQLTKSIESRLRKEQKIVIPEPASSFDVNMIIQLLSHPLASTFMSKIFGVEIPSVPALAGNPQALQSVISEVMGMLGSGEDSDALSKLLNRGTE</sequence>
<dbReference type="EMBL" id="AKWY02000020">
    <property type="protein sequence ID" value="EQA71915.1"/>
    <property type="molecule type" value="Genomic_DNA"/>
</dbReference>
<keyword evidence="1" id="KW-0175">Coiled coil</keyword>
<proteinExistence type="predicted"/>
<dbReference type="AlphaFoldDB" id="T0FQQ4"/>
<comment type="caution">
    <text evidence="2">The sequence shown here is derived from an EMBL/GenBank/DDBJ whole genome shotgun (WGS) entry which is preliminary data.</text>
</comment>
<evidence type="ECO:0000313" key="2">
    <source>
        <dbReference type="EMBL" id="EQA71915.1"/>
    </source>
</evidence>
<evidence type="ECO:0000256" key="1">
    <source>
        <dbReference type="SAM" id="Coils"/>
    </source>
</evidence>